<keyword evidence="3" id="KW-1185">Reference proteome</keyword>
<evidence type="ECO:0000313" key="2">
    <source>
        <dbReference type="EMBL" id="GAA0614391.1"/>
    </source>
</evidence>
<sequence length="177" mass="20481">MTGVDISKKMLQRASEKTNNPNVSYIHAAIEDVQFKDESFDVVISSLAFHYIESFRPLAKNICHWLKPGGQFIFSVEHPIFTSRNEQDWYYDQEGNRLYWPVDHYQSEGIRHTSFLSEPVMKYHRTVSSYVNILISAGFGITAIKEPTPTEEMLATDPNMKDENRRPMFMIVAANKL</sequence>
<dbReference type="SUPFAM" id="SSF53335">
    <property type="entry name" value="S-adenosyl-L-methionine-dependent methyltransferases"/>
    <property type="match status" value="1"/>
</dbReference>
<dbReference type="Proteomes" id="UP001500866">
    <property type="component" value="Unassembled WGS sequence"/>
</dbReference>
<dbReference type="CDD" id="cd02440">
    <property type="entry name" value="AdoMet_MTases"/>
    <property type="match status" value="1"/>
</dbReference>
<dbReference type="PANTHER" id="PTHR43861">
    <property type="entry name" value="TRANS-ACONITATE 2-METHYLTRANSFERASE-RELATED"/>
    <property type="match status" value="1"/>
</dbReference>
<dbReference type="InterPro" id="IPR013216">
    <property type="entry name" value="Methyltransf_11"/>
</dbReference>
<dbReference type="Gene3D" id="3.40.50.150">
    <property type="entry name" value="Vaccinia Virus protein VP39"/>
    <property type="match status" value="1"/>
</dbReference>
<feature type="domain" description="Methyltransferase type 11" evidence="1">
    <location>
        <begin position="2"/>
        <end position="74"/>
    </location>
</feature>
<protein>
    <recommendedName>
        <fullName evidence="1">Methyltransferase type 11 domain-containing protein</fullName>
    </recommendedName>
</protein>
<accession>A0ABN1GN07</accession>
<evidence type="ECO:0000259" key="1">
    <source>
        <dbReference type="Pfam" id="PF08241"/>
    </source>
</evidence>
<gene>
    <name evidence="2" type="ORF">GCM10009001_34590</name>
</gene>
<dbReference type="PANTHER" id="PTHR43861:SF1">
    <property type="entry name" value="TRANS-ACONITATE 2-METHYLTRANSFERASE"/>
    <property type="match status" value="1"/>
</dbReference>
<dbReference type="EMBL" id="BAAADS010000025">
    <property type="protein sequence ID" value="GAA0614391.1"/>
    <property type="molecule type" value="Genomic_DNA"/>
</dbReference>
<organism evidence="2 3">
    <name type="scientific">Virgibacillus siamensis</name>
    <dbReference type="NCBI Taxonomy" id="480071"/>
    <lineage>
        <taxon>Bacteria</taxon>
        <taxon>Bacillati</taxon>
        <taxon>Bacillota</taxon>
        <taxon>Bacilli</taxon>
        <taxon>Bacillales</taxon>
        <taxon>Bacillaceae</taxon>
        <taxon>Virgibacillus</taxon>
    </lineage>
</organism>
<evidence type="ECO:0000313" key="3">
    <source>
        <dbReference type="Proteomes" id="UP001500866"/>
    </source>
</evidence>
<dbReference type="InterPro" id="IPR029063">
    <property type="entry name" value="SAM-dependent_MTases_sf"/>
</dbReference>
<dbReference type="Pfam" id="PF08241">
    <property type="entry name" value="Methyltransf_11"/>
    <property type="match status" value="1"/>
</dbReference>
<name>A0ABN1GN07_9BACI</name>
<reference evidence="2 3" key="1">
    <citation type="journal article" date="2019" name="Int. J. Syst. Evol. Microbiol.">
        <title>The Global Catalogue of Microorganisms (GCM) 10K type strain sequencing project: providing services to taxonomists for standard genome sequencing and annotation.</title>
        <authorList>
            <consortium name="The Broad Institute Genomics Platform"/>
            <consortium name="The Broad Institute Genome Sequencing Center for Infectious Disease"/>
            <person name="Wu L."/>
            <person name="Ma J."/>
        </authorList>
    </citation>
    <scope>NUCLEOTIDE SEQUENCE [LARGE SCALE GENOMIC DNA]</scope>
    <source>
        <strain evidence="2 3">JCM 15395</strain>
    </source>
</reference>
<proteinExistence type="predicted"/>
<comment type="caution">
    <text evidence="2">The sequence shown here is derived from an EMBL/GenBank/DDBJ whole genome shotgun (WGS) entry which is preliminary data.</text>
</comment>